<proteinExistence type="predicted"/>
<dbReference type="Proteomes" id="UP001501294">
    <property type="component" value="Unassembled WGS sequence"/>
</dbReference>
<evidence type="ECO:0000313" key="3">
    <source>
        <dbReference type="Proteomes" id="UP001501294"/>
    </source>
</evidence>
<dbReference type="PROSITE" id="PS51257">
    <property type="entry name" value="PROKAR_LIPOPROTEIN"/>
    <property type="match status" value="1"/>
</dbReference>
<dbReference type="RefSeq" id="WP_223579734.1">
    <property type="nucleotide sequence ID" value="NZ_BAABFU010000003.1"/>
</dbReference>
<gene>
    <name evidence="2" type="ORF">GCM10023150_19150</name>
</gene>
<feature type="compositionally biased region" description="Basic residues" evidence="1">
    <location>
        <begin position="145"/>
        <end position="157"/>
    </location>
</feature>
<accession>A0ABP8I5N3</accession>
<organism evidence="2 3">
    <name type="scientific">Kangiella taiwanensis</name>
    <dbReference type="NCBI Taxonomy" id="1079179"/>
    <lineage>
        <taxon>Bacteria</taxon>
        <taxon>Pseudomonadati</taxon>
        <taxon>Pseudomonadota</taxon>
        <taxon>Gammaproteobacteria</taxon>
        <taxon>Kangiellales</taxon>
        <taxon>Kangiellaceae</taxon>
        <taxon>Kangiella</taxon>
    </lineage>
</organism>
<reference evidence="3" key="1">
    <citation type="journal article" date="2019" name="Int. J. Syst. Evol. Microbiol.">
        <title>The Global Catalogue of Microorganisms (GCM) 10K type strain sequencing project: providing services to taxonomists for standard genome sequencing and annotation.</title>
        <authorList>
            <consortium name="The Broad Institute Genomics Platform"/>
            <consortium name="The Broad Institute Genome Sequencing Center for Infectious Disease"/>
            <person name="Wu L."/>
            <person name="Ma J."/>
        </authorList>
    </citation>
    <scope>NUCLEOTIDE SEQUENCE [LARGE SCALE GENOMIC DNA]</scope>
    <source>
        <strain evidence="3">JCM 17727</strain>
    </source>
</reference>
<protein>
    <recommendedName>
        <fullName evidence="4">Cytochrome c domain-containing protein</fullName>
    </recommendedName>
</protein>
<sequence>MLRFSMMVACFVLIACEQGNKEETNTTISEESISEQTTTETITTKNGDTETLTTQKVKVEIEEETVSGSHYIPFPDGYGYMEDLKALQEATDQGNRAVIRQHAWSLWAGIMQPSEELGWPLWYSWPNTKAAFKDTTPKPVGDKKVAKKNQIKSKKSHSSVIQKNLENAPDVDTPAPVYDLPQQVIQNFPQGICKDSKGNSISCDGTHFLNNGDILIPTESLSRMAMDEIRDDKLYLQSTLNKKHQDGVAMLDLSPEWIVTKHMYWPVKAEGLTGIPVWKDNFPVTFTGYAGYEKWDTLVAVDPSGEKVGQQAEVSFLYWVKDNSGKTELPTVTANAPVYGLESFYYHKITQADWDSFDEADKAVLTSASYWANNQPIGVGDYLVTIAMHVNTKELPSWTLQSVWWSDTPDEGIYAENRPELPQAQGPWDHYLLTDSYAVPANADGKVDIAVNPYIEGVIHPIATSCRNCHVRAGWPTGKTAGTASYQNPDCPGLLDDLTPESECLKGLTLTDYLWIIPDRAVDDSE</sequence>
<feature type="compositionally biased region" description="Basic and acidic residues" evidence="1">
    <location>
        <begin position="134"/>
        <end position="144"/>
    </location>
</feature>
<feature type="region of interest" description="Disordered" evidence="1">
    <location>
        <begin position="134"/>
        <end position="159"/>
    </location>
</feature>
<keyword evidence="3" id="KW-1185">Reference proteome</keyword>
<dbReference type="EMBL" id="BAABFU010000003">
    <property type="protein sequence ID" value="GAA4351935.1"/>
    <property type="molecule type" value="Genomic_DNA"/>
</dbReference>
<evidence type="ECO:0000256" key="1">
    <source>
        <dbReference type="SAM" id="MobiDB-lite"/>
    </source>
</evidence>
<evidence type="ECO:0008006" key="4">
    <source>
        <dbReference type="Google" id="ProtNLM"/>
    </source>
</evidence>
<comment type="caution">
    <text evidence="2">The sequence shown here is derived from an EMBL/GenBank/DDBJ whole genome shotgun (WGS) entry which is preliminary data.</text>
</comment>
<name>A0ABP8I5N3_9GAMM</name>
<evidence type="ECO:0000313" key="2">
    <source>
        <dbReference type="EMBL" id="GAA4351935.1"/>
    </source>
</evidence>